<feature type="binding site" evidence="9">
    <location>
        <position position="346"/>
    </location>
    <ligand>
        <name>3',5'-cyclic AMP</name>
        <dbReference type="ChEBI" id="CHEBI:58165"/>
        <label>2</label>
    </ligand>
</feature>
<name>A0A1C7N5R3_9FUNG</name>
<dbReference type="SUPFAM" id="SSF51206">
    <property type="entry name" value="cAMP-binding domain-like"/>
    <property type="match status" value="2"/>
</dbReference>
<dbReference type="SMART" id="SM00100">
    <property type="entry name" value="cNMP"/>
    <property type="match status" value="2"/>
</dbReference>
<evidence type="ECO:0000256" key="6">
    <source>
        <dbReference type="ARBA" id="ARBA00022741"/>
    </source>
</evidence>
<dbReference type="Gene3D" id="1.20.890.10">
    <property type="entry name" value="cAMP-dependent protein kinase regulatory subunit, dimerization-anchoring domain"/>
    <property type="match status" value="1"/>
</dbReference>
<dbReference type="EMBL" id="LUGH01000523">
    <property type="protein sequence ID" value="OBZ84338.1"/>
    <property type="molecule type" value="Genomic_DNA"/>
</dbReference>
<dbReference type="InterPro" id="IPR003117">
    <property type="entry name" value="cAMP_dep_PK_reg_su_I/II_a/b"/>
</dbReference>
<feature type="region of interest" description="Disordered" evidence="10">
    <location>
        <begin position="79"/>
        <end position="138"/>
    </location>
</feature>
<evidence type="ECO:0000256" key="1">
    <source>
        <dbReference type="ARBA" id="ARBA00005753"/>
    </source>
</evidence>
<dbReference type="PANTHER" id="PTHR11635:SF152">
    <property type="entry name" value="CAMP-DEPENDENT PROTEIN KINASE TYPE I REGULATORY SUBUNIT-RELATED"/>
    <property type="match status" value="1"/>
</dbReference>
<dbReference type="SUPFAM" id="SSF47391">
    <property type="entry name" value="Dimerization-anchoring domain of cAMP-dependent PK regulatory subunit"/>
    <property type="match status" value="1"/>
</dbReference>
<dbReference type="InParanoid" id="A0A1C7N5R3"/>
<organism evidence="12 13">
    <name type="scientific">Choanephora cucurbitarum</name>
    <dbReference type="NCBI Taxonomy" id="101091"/>
    <lineage>
        <taxon>Eukaryota</taxon>
        <taxon>Fungi</taxon>
        <taxon>Fungi incertae sedis</taxon>
        <taxon>Mucoromycota</taxon>
        <taxon>Mucoromycotina</taxon>
        <taxon>Mucoromycetes</taxon>
        <taxon>Mucorales</taxon>
        <taxon>Mucorineae</taxon>
        <taxon>Choanephoraceae</taxon>
        <taxon>Choanephoroideae</taxon>
        <taxon>Choanephora</taxon>
    </lineage>
</organism>
<evidence type="ECO:0000256" key="2">
    <source>
        <dbReference type="ARBA" id="ARBA00020355"/>
    </source>
</evidence>
<dbReference type="Pfam" id="PF00027">
    <property type="entry name" value="cNMP_binding"/>
    <property type="match status" value="2"/>
</dbReference>
<evidence type="ECO:0000256" key="7">
    <source>
        <dbReference type="ARBA" id="ARBA00023149"/>
    </source>
</evidence>
<gene>
    <name evidence="12" type="primary">pkar_2</name>
    <name evidence="12" type="ORF">A0J61_07611</name>
</gene>
<dbReference type="Pfam" id="PF02197">
    <property type="entry name" value="RIIa"/>
    <property type="match status" value="1"/>
</dbReference>
<dbReference type="Gene3D" id="2.60.120.10">
    <property type="entry name" value="Jelly Rolls"/>
    <property type="match status" value="2"/>
</dbReference>
<reference evidence="12 13" key="1">
    <citation type="submission" date="2016-03" db="EMBL/GenBank/DDBJ databases">
        <title>Choanephora cucurbitarum.</title>
        <authorList>
            <person name="Min B."/>
            <person name="Park H."/>
            <person name="Park J.-H."/>
            <person name="Shin H.-D."/>
            <person name="Choi I.-G."/>
        </authorList>
    </citation>
    <scope>NUCLEOTIDE SEQUENCE [LARGE SCALE GENOMIC DNA]</scope>
    <source>
        <strain evidence="12 13">KUS-F28377</strain>
    </source>
</reference>
<comment type="subunit">
    <text evidence="8">Tetramer, composed of 2 regulatory (R) and 2 catalytic (C) subunits. In the presence of cAMP it dissociates into 2 active monomeric C subunits and an R dimer.</text>
</comment>
<keyword evidence="13" id="KW-1185">Reference proteome</keyword>
<feature type="compositionally biased region" description="Polar residues" evidence="10">
    <location>
        <begin position="92"/>
        <end position="102"/>
    </location>
</feature>
<dbReference type="InterPro" id="IPR018490">
    <property type="entry name" value="cNMP-bd_dom_sf"/>
</dbReference>
<evidence type="ECO:0000256" key="10">
    <source>
        <dbReference type="SAM" id="MobiDB-lite"/>
    </source>
</evidence>
<feature type="binding site" evidence="9">
    <location>
        <position position="227"/>
    </location>
    <ligand>
        <name>3',5'-cyclic AMP</name>
        <dbReference type="ChEBI" id="CHEBI:58165"/>
        <label>1</label>
    </ligand>
</feature>
<feature type="domain" description="Cyclic nucleotide-binding" evidence="11">
    <location>
        <begin position="271"/>
        <end position="387"/>
    </location>
</feature>
<dbReference type="PROSITE" id="PS00888">
    <property type="entry name" value="CNMP_BINDING_1"/>
    <property type="match status" value="1"/>
</dbReference>
<dbReference type="GO" id="GO:0033554">
    <property type="term" value="P:cellular response to stress"/>
    <property type="evidence" value="ECO:0007669"/>
    <property type="project" value="UniProtKB-ARBA"/>
</dbReference>
<dbReference type="CDD" id="cd00038">
    <property type="entry name" value="CAP_ED"/>
    <property type="match status" value="2"/>
</dbReference>
<keyword evidence="7 8" id="KW-0114">cAMP</keyword>
<dbReference type="PANTHER" id="PTHR11635">
    <property type="entry name" value="CAMP-DEPENDENT PROTEIN KINASE REGULATORY CHAIN"/>
    <property type="match status" value="1"/>
</dbReference>
<proteinExistence type="inferred from homology"/>
<evidence type="ECO:0000259" key="11">
    <source>
        <dbReference type="PROSITE" id="PS50042"/>
    </source>
</evidence>
<dbReference type="FunFam" id="2.60.120.10:FF:000039">
    <property type="entry name" value="cAMP-dependent protein kinase regulatory subunit"/>
    <property type="match status" value="1"/>
</dbReference>
<dbReference type="CDD" id="cd12098">
    <property type="entry name" value="DD_R_ScPKA-like"/>
    <property type="match status" value="1"/>
</dbReference>
<feature type="compositionally biased region" description="Acidic residues" evidence="10">
    <location>
        <begin position="81"/>
        <end position="91"/>
    </location>
</feature>
<dbReference type="GO" id="GO:0016301">
    <property type="term" value="F:kinase activity"/>
    <property type="evidence" value="ECO:0007669"/>
    <property type="project" value="UniProtKB-KW"/>
</dbReference>
<keyword evidence="12" id="KW-0418">Kinase</keyword>
<dbReference type="SMART" id="SM00394">
    <property type="entry name" value="RIIa"/>
    <property type="match status" value="1"/>
</dbReference>
<feature type="domain" description="Cyclic nucleotide-binding" evidence="11">
    <location>
        <begin position="153"/>
        <end position="268"/>
    </location>
</feature>
<dbReference type="AlphaFoldDB" id="A0A1C7N5R3"/>
<evidence type="ECO:0000256" key="5">
    <source>
        <dbReference type="ARBA" id="ARBA00022737"/>
    </source>
</evidence>
<dbReference type="InterPro" id="IPR018488">
    <property type="entry name" value="cNMP-bd_CS"/>
</dbReference>
<keyword evidence="5" id="KW-0677">Repeat</keyword>
<comment type="similarity">
    <text evidence="1 8">Belongs to the cAMP-dependent kinase regulatory chain family.</text>
</comment>
<dbReference type="STRING" id="101091.A0A1C7N5R3"/>
<dbReference type="FunCoup" id="A0A1C7N5R3">
    <property type="interactions" value="375"/>
</dbReference>
<dbReference type="InterPro" id="IPR012198">
    <property type="entry name" value="cAMP_dep_PK_reg_su"/>
</dbReference>
<dbReference type="GO" id="GO:0030552">
    <property type="term" value="F:cAMP binding"/>
    <property type="evidence" value="ECO:0007669"/>
    <property type="project" value="UniProtKB-KW"/>
</dbReference>
<dbReference type="InterPro" id="IPR050503">
    <property type="entry name" value="cAMP-dep_PK_reg_su-like"/>
</dbReference>
<dbReference type="PIRSF" id="PIRSF000548">
    <property type="entry name" value="PK_regulatory"/>
    <property type="match status" value="1"/>
</dbReference>
<sequence>MSRESYSSQKHEYQALMNELNKQVIQNQPEDVLQFCFNFFLQRLNNERSKVRDQTHWTQDVITHPSDSFMRETTPMITTTEPDEEEEEENDSVSQDLPQFISTGFPKNRRVSVSAESMQPSLSNQSKKKKKGLQKKPEAEADLIAHSLQNHFLFRTVEQEQLQDVIDSMEEKRFKAGSFVIEQGAVGDYFYIVSEGTLDCFVDDKKVTEYHRGGSFGELALMYNAPRAATIQATSDAILWALDRISFRSMLMETNAEKRQLHEKFLEYVPLLKSLELAERHKIADALEPVWFHDGDVVLRQGDPGESFYLIEKGTAVCYYQKPGFDTQEQVNELKKELALIHDKPRAATVVAKGDLKCVTLGKAAFIRLLGPVMDILKRNTANYHAILQQADQA</sequence>
<dbReference type="PRINTS" id="PR00103">
    <property type="entry name" value="CAMPKINASE"/>
</dbReference>
<dbReference type="GO" id="GO:0005952">
    <property type="term" value="C:cAMP-dependent protein kinase complex"/>
    <property type="evidence" value="ECO:0007669"/>
    <property type="project" value="InterPro"/>
</dbReference>
<protein>
    <recommendedName>
        <fullName evidence="2 8">cAMP-dependent protein kinase regulatory subunit</fullName>
    </recommendedName>
</protein>
<feature type="binding site" evidence="9">
    <location>
        <position position="218"/>
    </location>
    <ligand>
        <name>3',5'-cyclic AMP</name>
        <dbReference type="ChEBI" id="CHEBI:58165"/>
        <label>1</label>
    </ligand>
</feature>
<dbReference type="InterPro" id="IPR000595">
    <property type="entry name" value="cNMP-bd_dom"/>
</dbReference>
<keyword evidence="6 8" id="KW-0547">Nucleotide-binding</keyword>
<feature type="binding site" evidence="9">
    <location>
        <position position="337"/>
    </location>
    <ligand>
        <name>3',5'-cyclic AMP</name>
        <dbReference type="ChEBI" id="CHEBI:58165"/>
        <label>2</label>
    </ligand>
</feature>
<comment type="caution">
    <text evidence="12">The sequence shown here is derived from an EMBL/GenBank/DDBJ whole genome shotgun (WGS) entry which is preliminary data.</text>
</comment>
<evidence type="ECO:0000256" key="9">
    <source>
        <dbReference type="PIRSR" id="PIRSR000548-1"/>
    </source>
</evidence>
<keyword evidence="12" id="KW-0808">Transferase</keyword>
<dbReference type="Proteomes" id="UP000093000">
    <property type="component" value="Unassembled WGS sequence"/>
</dbReference>
<dbReference type="GO" id="GO:0004862">
    <property type="term" value="F:cAMP-dependent protein kinase inhibitor activity"/>
    <property type="evidence" value="ECO:0007669"/>
    <property type="project" value="TreeGrafter"/>
</dbReference>
<dbReference type="GO" id="GO:0005829">
    <property type="term" value="C:cytosol"/>
    <property type="evidence" value="ECO:0007669"/>
    <property type="project" value="TreeGrafter"/>
</dbReference>
<keyword evidence="4 8" id="KW-0116">cAMP-binding</keyword>
<dbReference type="GO" id="GO:0034236">
    <property type="term" value="F:protein kinase A catalytic subunit binding"/>
    <property type="evidence" value="ECO:0007669"/>
    <property type="project" value="TreeGrafter"/>
</dbReference>
<dbReference type="OrthoDB" id="417078at2759"/>
<evidence type="ECO:0000256" key="3">
    <source>
        <dbReference type="ARBA" id="ARBA00022553"/>
    </source>
</evidence>
<dbReference type="PROSITE" id="PS00889">
    <property type="entry name" value="CNMP_BINDING_2"/>
    <property type="match status" value="1"/>
</dbReference>
<evidence type="ECO:0000256" key="4">
    <source>
        <dbReference type="ARBA" id="ARBA00022566"/>
    </source>
</evidence>
<feature type="compositionally biased region" description="Polar residues" evidence="10">
    <location>
        <begin position="114"/>
        <end position="125"/>
    </location>
</feature>
<dbReference type="InterPro" id="IPR014710">
    <property type="entry name" value="RmlC-like_jellyroll"/>
</dbReference>
<evidence type="ECO:0000313" key="13">
    <source>
        <dbReference type="Proteomes" id="UP000093000"/>
    </source>
</evidence>
<accession>A0A1C7N5R3</accession>
<dbReference type="PROSITE" id="PS50042">
    <property type="entry name" value="CNMP_BINDING_3"/>
    <property type="match status" value="2"/>
</dbReference>
<evidence type="ECO:0000256" key="8">
    <source>
        <dbReference type="PIRNR" id="PIRNR000548"/>
    </source>
</evidence>
<keyword evidence="3" id="KW-0597">Phosphoprotein</keyword>
<evidence type="ECO:0000313" key="12">
    <source>
        <dbReference type="EMBL" id="OBZ84338.1"/>
    </source>
</evidence>